<feature type="transmembrane region" description="Helical" evidence="2">
    <location>
        <begin position="20"/>
        <end position="41"/>
    </location>
</feature>
<dbReference type="OrthoDB" id="9775266at2"/>
<dbReference type="PROSITE" id="PS50975">
    <property type="entry name" value="ATP_GRASP"/>
    <property type="match status" value="1"/>
</dbReference>
<name>A0A3Q9FQE4_9BACT</name>
<dbReference type="InterPro" id="IPR011761">
    <property type="entry name" value="ATP-grasp"/>
</dbReference>
<keyword evidence="2" id="KW-1133">Transmembrane helix</keyword>
<organism evidence="4 5">
    <name type="scientific">Flammeovirga pectinis</name>
    <dbReference type="NCBI Taxonomy" id="2494373"/>
    <lineage>
        <taxon>Bacteria</taxon>
        <taxon>Pseudomonadati</taxon>
        <taxon>Bacteroidota</taxon>
        <taxon>Cytophagia</taxon>
        <taxon>Cytophagales</taxon>
        <taxon>Flammeovirgaceae</taxon>
        <taxon>Flammeovirga</taxon>
    </lineage>
</organism>
<keyword evidence="4" id="KW-0436">Ligase</keyword>
<dbReference type="GO" id="GO:0016874">
    <property type="term" value="F:ligase activity"/>
    <property type="evidence" value="ECO:0007669"/>
    <property type="project" value="UniProtKB-KW"/>
</dbReference>
<dbReference type="Gene3D" id="3.30.1490.20">
    <property type="entry name" value="ATP-grasp fold, A domain"/>
    <property type="match status" value="1"/>
</dbReference>
<dbReference type="EMBL" id="CP034562">
    <property type="protein sequence ID" value="AZQ63585.1"/>
    <property type="molecule type" value="Genomic_DNA"/>
</dbReference>
<sequence length="336" mass="39398">MNLKPNLRYRLFKWEFWPYYIFYIPVYFLYFGLSALSRSLSFMTLANPGMRYGGFFSYSKFDVLRQIPSKFLPKSAFFVETPSLNKVKEQMQKLNLTYPVILKPDEGERGSGVEKIKNDKDLECYLSDKPERIILQEFITAPHEFGVMYIRRPSEKKGKVTSVVFKDELYIVGDGENNLLTLFKNHPRAILYIDFLKEKYADRLNQILENNEVLMLSKMGNHSRGAIFNDANHLINNLDTTLYDQISNHIDGFYFGRYDVKAESEEALIRGEFKVMELNGVNSEPAHIYDPENSIFNAYKDLFAHWWSIYEISKENRKQGYTETPFPTLVQSLMDK</sequence>
<evidence type="ECO:0000313" key="5">
    <source>
        <dbReference type="Proteomes" id="UP000267268"/>
    </source>
</evidence>
<evidence type="ECO:0000256" key="2">
    <source>
        <dbReference type="SAM" id="Phobius"/>
    </source>
</evidence>
<evidence type="ECO:0000256" key="1">
    <source>
        <dbReference type="PROSITE-ProRule" id="PRU00409"/>
    </source>
</evidence>
<feature type="domain" description="ATP-grasp" evidence="3">
    <location>
        <begin position="69"/>
        <end position="304"/>
    </location>
</feature>
<keyword evidence="5" id="KW-1185">Reference proteome</keyword>
<dbReference type="AlphaFoldDB" id="A0A3Q9FQE4"/>
<accession>A0A3Q9FQE4</accession>
<dbReference type="SUPFAM" id="SSF56059">
    <property type="entry name" value="Glutathione synthetase ATP-binding domain-like"/>
    <property type="match status" value="1"/>
</dbReference>
<dbReference type="GO" id="GO:0005524">
    <property type="term" value="F:ATP binding"/>
    <property type="evidence" value="ECO:0007669"/>
    <property type="project" value="UniProtKB-UniRule"/>
</dbReference>
<protein>
    <submittedName>
        <fullName evidence="4">D-alanine--D-alanine ligase</fullName>
    </submittedName>
</protein>
<dbReference type="GO" id="GO:0046872">
    <property type="term" value="F:metal ion binding"/>
    <property type="evidence" value="ECO:0007669"/>
    <property type="project" value="InterPro"/>
</dbReference>
<keyword evidence="2" id="KW-0472">Membrane</keyword>
<evidence type="ECO:0000313" key="4">
    <source>
        <dbReference type="EMBL" id="AZQ63585.1"/>
    </source>
</evidence>
<evidence type="ECO:0000259" key="3">
    <source>
        <dbReference type="PROSITE" id="PS50975"/>
    </source>
</evidence>
<dbReference type="InterPro" id="IPR013815">
    <property type="entry name" value="ATP_grasp_subdomain_1"/>
</dbReference>
<gene>
    <name evidence="4" type="ORF">EI427_15550</name>
</gene>
<dbReference type="KEGG" id="fll:EI427_15550"/>
<keyword evidence="1" id="KW-0067">ATP-binding</keyword>
<proteinExistence type="predicted"/>
<reference evidence="4 5" key="1">
    <citation type="submission" date="2018-12" db="EMBL/GenBank/DDBJ databases">
        <title>Flammeovirga pectinis sp. nov., isolated from the gut of the Korean scallop, Patinopecten yessoensis.</title>
        <authorList>
            <person name="Bae J.-W."/>
            <person name="Jeong Y.-S."/>
            <person name="Kang W."/>
        </authorList>
    </citation>
    <scope>NUCLEOTIDE SEQUENCE [LARGE SCALE GENOMIC DNA]</scope>
    <source>
        <strain evidence="4 5">L12M1</strain>
    </source>
</reference>
<keyword evidence="1" id="KW-0547">Nucleotide-binding</keyword>
<dbReference type="Proteomes" id="UP000267268">
    <property type="component" value="Chromosome 1"/>
</dbReference>
<keyword evidence="2" id="KW-0812">Transmembrane</keyword>